<name>A0A3R8S408_9BURK</name>
<protein>
    <submittedName>
        <fullName evidence="3">Metal-dependent hydrolase</fullName>
    </submittedName>
</protein>
<dbReference type="InterPro" id="IPR016516">
    <property type="entry name" value="UCP07580"/>
</dbReference>
<comment type="caution">
    <text evidence="3">The sequence shown here is derived from an EMBL/GenBank/DDBJ whole genome shotgun (WGS) entry which is preliminary data.</text>
</comment>
<gene>
    <name evidence="3" type="ORF">EIP75_08205</name>
</gene>
<dbReference type="PANTHER" id="PTHR39456:SF1">
    <property type="entry name" value="METAL-DEPENDENT HYDROLASE"/>
    <property type="match status" value="1"/>
</dbReference>
<reference evidence="3 4" key="1">
    <citation type="submission" date="2018-12" db="EMBL/GenBank/DDBJ databases">
        <title>The whole draft genome of Aquabacterium sp. SJQ9.</title>
        <authorList>
            <person name="Sun L."/>
            <person name="Gao X."/>
            <person name="Chen W."/>
            <person name="Huang K."/>
        </authorList>
    </citation>
    <scope>NUCLEOTIDE SEQUENCE [LARGE SCALE GENOMIC DNA]</scope>
    <source>
        <strain evidence="3 4">SJQ9</strain>
    </source>
</reference>
<dbReference type="Pfam" id="PF10118">
    <property type="entry name" value="Metal_hydrol"/>
    <property type="match status" value="1"/>
</dbReference>
<keyword evidence="2" id="KW-1133">Transmembrane helix</keyword>
<feature type="compositionally biased region" description="Basic residues" evidence="1">
    <location>
        <begin position="1"/>
        <end position="18"/>
    </location>
</feature>
<keyword evidence="2" id="KW-0472">Membrane</keyword>
<proteinExistence type="predicted"/>
<organism evidence="3 4">
    <name type="scientific">Aquabacterium soli</name>
    <dbReference type="NCBI Taxonomy" id="2493092"/>
    <lineage>
        <taxon>Bacteria</taxon>
        <taxon>Pseudomonadati</taxon>
        <taxon>Pseudomonadota</taxon>
        <taxon>Betaproteobacteria</taxon>
        <taxon>Burkholderiales</taxon>
        <taxon>Aquabacterium</taxon>
    </lineage>
</organism>
<dbReference type="PANTHER" id="PTHR39456">
    <property type="entry name" value="METAL-DEPENDENT HYDROLASE"/>
    <property type="match status" value="1"/>
</dbReference>
<dbReference type="EMBL" id="RSED01000005">
    <property type="protein sequence ID" value="RRS04943.1"/>
    <property type="molecule type" value="Genomic_DNA"/>
</dbReference>
<feature type="transmembrane region" description="Helical" evidence="2">
    <location>
        <begin position="216"/>
        <end position="238"/>
    </location>
</feature>
<keyword evidence="3" id="KW-0378">Hydrolase</keyword>
<accession>A0A3R8S408</accession>
<evidence type="ECO:0000256" key="2">
    <source>
        <dbReference type="SAM" id="Phobius"/>
    </source>
</evidence>
<dbReference type="SUPFAM" id="SSF47240">
    <property type="entry name" value="Ferritin-like"/>
    <property type="match status" value="1"/>
</dbReference>
<keyword evidence="4" id="KW-1185">Reference proteome</keyword>
<keyword evidence="2" id="KW-0812">Transmembrane</keyword>
<feature type="transmembrane region" description="Helical" evidence="2">
    <location>
        <begin position="258"/>
        <end position="276"/>
    </location>
</feature>
<dbReference type="AlphaFoldDB" id="A0A3R8S408"/>
<evidence type="ECO:0000256" key="1">
    <source>
        <dbReference type="SAM" id="MobiDB-lite"/>
    </source>
</evidence>
<dbReference type="InterPro" id="IPR009078">
    <property type="entry name" value="Ferritin-like_SF"/>
</dbReference>
<sequence length="317" mass="36245">MSTWRRTRGAHMSSHSHHHGDQDQGASADAHHAAIVPRENLDFGLDGDIPKYWMGGDPFKTRFFDAMSTLFPQGEKFFITSVREYRDQITDPKLLQEVKDFTRQEAQHSMVHRQYNNRLKAQGIDIDAIEAELQQRFFVDAPKVTTSRQRVGITAALEHLTAMMCTCFFERRELLDASDPRVRAMYAWHAIEEVEHKAVAYDVLTKVAQAGYLSRVLPMLTVTFGFPLTVAGILNHMLKVDGFSFRQRMGLWARGLWWFYKPGGLFIPTLGYYFAYYKPGFHPWKLEEMPSYGTWLDTFTRTGDAVAAGNALHAAGQ</sequence>
<dbReference type="PIRSF" id="PIRSF007580">
    <property type="entry name" value="UCP07580"/>
    <property type="match status" value="1"/>
</dbReference>
<evidence type="ECO:0000313" key="3">
    <source>
        <dbReference type="EMBL" id="RRS04943.1"/>
    </source>
</evidence>
<evidence type="ECO:0000313" key="4">
    <source>
        <dbReference type="Proteomes" id="UP000269265"/>
    </source>
</evidence>
<feature type="region of interest" description="Disordered" evidence="1">
    <location>
        <begin position="1"/>
        <end position="31"/>
    </location>
</feature>
<dbReference type="GO" id="GO:0016787">
    <property type="term" value="F:hydrolase activity"/>
    <property type="evidence" value="ECO:0007669"/>
    <property type="project" value="UniProtKB-KW"/>
</dbReference>
<dbReference type="Proteomes" id="UP000269265">
    <property type="component" value="Unassembled WGS sequence"/>
</dbReference>